<feature type="transmembrane region" description="Helical" evidence="6">
    <location>
        <begin position="396"/>
        <end position="416"/>
    </location>
</feature>
<feature type="domain" description="Major facilitator superfamily (MFS) profile" evidence="7">
    <location>
        <begin position="100"/>
        <end position="513"/>
    </location>
</feature>
<dbReference type="Gene3D" id="1.20.1250.20">
    <property type="entry name" value="MFS general substrate transporter like domains"/>
    <property type="match status" value="2"/>
</dbReference>
<dbReference type="AlphaFoldDB" id="A0A167JYG2"/>
<name>A0A167JYG2_CALVF</name>
<keyword evidence="9" id="KW-1185">Reference proteome</keyword>
<dbReference type="GO" id="GO:0016020">
    <property type="term" value="C:membrane"/>
    <property type="evidence" value="ECO:0007669"/>
    <property type="project" value="UniProtKB-SubCell"/>
</dbReference>
<evidence type="ECO:0000256" key="5">
    <source>
        <dbReference type="ARBA" id="ARBA00023136"/>
    </source>
</evidence>
<dbReference type="FunFam" id="1.20.1250.20:FF:000013">
    <property type="entry name" value="MFS general substrate transporter"/>
    <property type="match status" value="1"/>
</dbReference>
<feature type="transmembrane region" description="Helical" evidence="6">
    <location>
        <begin position="227"/>
        <end position="248"/>
    </location>
</feature>
<comment type="subcellular location">
    <subcellularLocation>
        <location evidence="1">Membrane</location>
        <topology evidence="1">Multi-pass membrane protein</topology>
    </subcellularLocation>
</comment>
<feature type="transmembrane region" description="Helical" evidence="6">
    <location>
        <begin position="327"/>
        <end position="350"/>
    </location>
</feature>
<dbReference type="InterPro" id="IPR036259">
    <property type="entry name" value="MFS_trans_sf"/>
</dbReference>
<dbReference type="InterPro" id="IPR011701">
    <property type="entry name" value="MFS"/>
</dbReference>
<evidence type="ECO:0000256" key="4">
    <source>
        <dbReference type="ARBA" id="ARBA00022989"/>
    </source>
</evidence>
<dbReference type="InterPro" id="IPR020846">
    <property type="entry name" value="MFS_dom"/>
</dbReference>
<sequence length="547" mass="60640">MSHSESEKDVPIHQEIIDEKNEKNLAPHGHVFDEALLHQEAIMHGVTADKIAEETLYVDDAKAAELRRELATNRQGGYHPITDEERKAHYRLNRKFDIYLIPFCAAIYLFNGLDRSNLGNAQTDNFSTDIGIPSSAVNTATSLFFATYVPLQPVMAAFGKKFGQTKFIAIISSLWGILTISHAFVKNDAQLIAVRLLMGIAESGFYPTVLSYMSLFYPRYDLAFRFAVFYGFFAIAGAFGGLIAYGVFQINGALHSWQYLFILEGSVPILLALFCPFVLAKDAKTAWYLTPEEREYAEKRMVIDAAANLDATYKISRRDIVEAVKDWRLWVTLSANILASMSSQGFTIFFPVVVKGLGYAGALANLMTVPPYVAGTVVLLFFAYSSDRRKDRTFHILGGLLIVIIGLIMTVTLPLANTGGRYAGLLILLSGSFISSPLTSAWLSGNTPEPGKRVVVLAINGWGNLSGIIGSELFLAQYGPDYHYPLSVTLGLMVCAFALYALCYVLLRLTNRSRAKKVANMTVEEMEEENRSDVRVGDKKYTFVYGL</sequence>
<feature type="transmembrane region" description="Helical" evidence="6">
    <location>
        <begin position="422"/>
        <end position="443"/>
    </location>
</feature>
<keyword evidence="3 6" id="KW-0812">Transmembrane</keyword>
<protein>
    <submittedName>
        <fullName evidence="8">Major facilitator superfamily transporter</fullName>
    </submittedName>
</protein>
<reference evidence="8 9" key="1">
    <citation type="journal article" date="2016" name="Mol. Biol. Evol.">
        <title>Comparative Genomics of Early-Diverging Mushroom-Forming Fungi Provides Insights into the Origins of Lignocellulose Decay Capabilities.</title>
        <authorList>
            <person name="Nagy L.G."/>
            <person name="Riley R."/>
            <person name="Tritt A."/>
            <person name="Adam C."/>
            <person name="Daum C."/>
            <person name="Floudas D."/>
            <person name="Sun H."/>
            <person name="Yadav J.S."/>
            <person name="Pangilinan J."/>
            <person name="Larsson K.H."/>
            <person name="Matsuura K."/>
            <person name="Barry K."/>
            <person name="Labutti K."/>
            <person name="Kuo R."/>
            <person name="Ohm R.A."/>
            <person name="Bhattacharya S.S."/>
            <person name="Shirouzu T."/>
            <person name="Yoshinaga Y."/>
            <person name="Martin F.M."/>
            <person name="Grigoriev I.V."/>
            <person name="Hibbett D.S."/>
        </authorList>
    </citation>
    <scope>NUCLEOTIDE SEQUENCE [LARGE SCALE GENOMIC DNA]</scope>
    <source>
        <strain evidence="8 9">TUFC12733</strain>
    </source>
</reference>
<feature type="transmembrane region" description="Helical" evidence="6">
    <location>
        <begin position="260"/>
        <end position="280"/>
    </location>
</feature>
<evidence type="ECO:0000313" key="8">
    <source>
        <dbReference type="EMBL" id="KZO94072.1"/>
    </source>
</evidence>
<dbReference type="Pfam" id="PF07690">
    <property type="entry name" value="MFS_1"/>
    <property type="match status" value="1"/>
</dbReference>
<gene>
    <name evidence="8" type="ORF">CALVIDRAFT_529101</name>
</gene>
<dbReference type="STRING" id="1330018.A0A167JYG2"/>
<dbReference type="SUPFAM" id="SSF103473">
    <property type="entry name" value="MFS general substrate transporter"/>
    <property type="match status" value="1"/>
</dbReference>
<evidence type="ECO:0000256" key="3">
    <source>
        <dbReference type="ARBA" id="ARBA00022692"/>
    </source>
</evidence>
<keyword evidence="5 6" id="KW-0472">Membrane</keyword>
<accession>A0A167JYG2</accession>
<dbReference type="OrthoDB" id="2985014at2759"/>
<feature type="transmembrane region" description="Helical" evidence="6">
    <location>
        <begin position="167"/>
        <end position="185"/>
    </location>
</feature>
<feature type="transmembrane region" description="Helical" evidence="6">
    <location>
        <begin position="362"/>
        <end position="384"/>
    </location>
</feature>
<organism evidence="8 9">
    <name type="scientific">Calocera viscosa (strain TUFC12733)</name>
    <dbReference type="NCBI Taxonomy" id="1330018"/>
    <lineage>
        <taxon>Eukaryota</taxon>
        <taxon>Fungi</taxon>
        <taxon>Dikarya</taxon>
        <taxon>Basidiomycota</taxon>
        <taxon>Agaricomycotina</taxon>
        <taxon>Dacrymycetes</taxon>
        <taxon>Dacrymycetales</taxon>
        <taxon>Dacrymycetaceae</taxon>
        <taxon>Calocera</taxon>
    </lineage>
</organism>
<dbReference type="EMBL" id="KV417297">
    <property type="protein sequence ID" value="KZO94072.1"/>
    <property type="molecule type" value="Genomic_DNA"/>
</dbReference>
<evidence type="ECO:0000313" key="9">
    <source>
        <dbReference type="Proteomes" id="UP000076738"/>
    </source>
</evidence>
<feature type="transmembrane region" description="Helical" evidence="6">
    <location>
        <begin position="482"/>
        <end position="507"/>
    </location>
</feature>
<evidence type="ECO:0000259" key="7">
    <source>
        <dbReference type="PROSITE" id="PS50850"/>
    </source>
</evidence>
<keyword evidence="4 6" id="KW-1133">Transmembrane helix</keyword>
<dbReference type="PANTHER" id="PTHR43791:SF21">
    <property type="entry name" value="MAJOR FACILITATOR SUPERFAMILY (MFS) PROFILE DOMAIN-CONTAINING PROTEIN"/>
    <property type="match status" value="1"/>
</dbReference>
<feature type="transmembrane region" description="Helical" evidence="6">
    <location>
        <begin position="455"/>
        <end position="476"/>
    </location>
</feature>
<dbReference type="PROSITE" id="PS50850">
    <property type="entry name" value="MFS"/>
    <property type="match status" value="1"/>
</dbReference>
<dbReference type="PANTHER" id="PTHR43791">
    <property type="entry name" value="PERMEASE-RELATED"/>
    <property type="match status" value="1"/>
</dbReference>
<dbReference type="GO" id="GO:0022857">
    <property type="term" value="F:transmembrane transporter activity"/>
    <property type="evidence" value="ECO:0007669"/>
    <property type="project" value="InterPro"/>
</dbReference>
<evidence type="ECO:0000256" key="2">
    <source>
        <dbReference type="ARBA" id="ARBA00022448"/>
    </source>
</evidence>
<proteinExistence type="predicted"/>
<evidence type="ECO:0000256" key="1">
    <source>
        <dbReference type="ARBA" id="ARBA00004141"/>
    </source>
</evidence>
<feature type="transmembrane region" description="Helical" evidence="6">
    <location>
        <begin position="96"/>
        <end position="113"/>
    </location>
</feature>
<keyword evidence="2" id="KW-0813">Transport</keyword>
<dbReference type="Proteomes" id="UP000076738">
    <property type="component" value="Unassembled WGS sequence"/>
</dbReference>
<evidence type="ECO:0000256" key="6">
    <source>
        <dbReference type="SAM" id="Phobius"/>
    </source>
</evidence>
<feature type="transmembrane region" description="Helical" evidence="6">
    <location>
        <begin position="191"/>
        <end position="215"/>
    </location>
</feature>
<feature type="transmembrane region" description="Helical" evidence="6">
    <location>
        <begin position="133"/>
        <end position="155"/>
    </location>
</feature>